<evidence type="ECO:0000313" key="2">
    <source>
        <dbReference type="EMBL" id="WPD18862.1"/>
    </source>
</evidence>
<evidence type="ECO:0000313" key="3">
    <source>
        <dbReference type="Proteomes" id="UP001304683"/>
    </source>
</evidence>
<feature type="compositionally biased region" description="Pro residues" evidence="1">
    <location>
        <begin position="159"/>
        <end position="169"/>
    </location>
</feature>
<dbReference type="Gene3D" id="3.40.1690.10">
    <property type="entry name" value="secretion proteins EscU"/>
    <property type="match status" value="1"/>
</dbReference>
<feature type="compositionally biased region" description="Gly residues" evidence="1">
    <location>
        <begin position="186"/>
        <end position="197"/>
    </location>
</feature>
<feature type="compositionally biased region" description="Low complexity" evidence="1">
    <location>
        <begin position="34"/>
        <end position="46"/>
    </location>
</feature>
<dbReference type="InterPro" id="IPR029025">
    <property type="entry name" value="T3SS_substrate_exporter_C"/>
</dbReference>
<sequence>MTADAPQQPPDPVARHPAGGPGRSAADRARRGDAGANHGAGRAPAAGGAGPGGRHRRWRAAAALRYAPAEDAAPRVVAAGFGAMAEAILRRAREAGVPLVRSPLAPILARVPPGQAIPPALYEVVARIMALALEVDRQLAESRGLAERWGLTSESAAPAAPPAAVPPSRAPAQDGPRPPARLTAPGPGGGAGAGSVGGAAPAGTVRAVPDPEGGPPRGRR</sequence>
<name>A0ABZ0QQQ9_9FIRM</name>
<dbReference type="EMBL" id="CP132508">
    <property type="protein sequence ID" value="WPD18862.1"/>
    <property type="molecule type" value="Genomic_DNA"/>
</dbReference>
<evidence type="ECO:0000256" key="1">
    <source>
        <dbReference type="SAM" id="MobiDB-lite"/>
    </source>
</evidence>
<proteinExistence type="predicted"/>
<dbReference type="PANTHER" id="PTHR30531">
    <property type="entry name" value="FLAGELLAR BIOSYNTHETIC PROTEIN FLHB"/>
    <property type="match status" value="1"/>
</dbReference>
<feature type="region of interest" description="Disordered" evidence="1">
    <location>
        <begin position="153"/>
        <end position="220"/>
    </location>
</feature>
<gene>
    <name evidence="2" type="ORF">Q5761_10940</name>
</gene>
<dbReference type="PANTHER" id="PTHR30531:SF12">
    <property type="entry name" value="FLAGELLAR BIOSYNTHETIC PROTEIN FLHB"/>
    <property type="match status" value="1"/>
</dbReference>
<keyword evidence="3" id="KW-1185">Reference proteome</keyword>
<feature type="region of interest" description="Disordered" evidence="1">
    <location>
        <begin position="1"/>
        <end position="54"/>
    </location>
</feature>
<protein>
    <submittedName>
        <fullName evidence="2">EscU/YscU/HrcU family type III secretion system export apparatus switch protein</fullName>
    </submittedName>
</protein>
<dbReference type="SUPFAM" id="SSF160544">
    <property type="entry name" value="EscU C-terminal domain-like"/>
    <property type="match status" value="1"/>
</dbReference>
<organism evidence="2 3">
    <name type="scientific">Thermaerobacter composti</name>
    <dbReference type="NCBI Taxonomy" id="554949"/>
    <lineage>
        <taxon>Bacteria</taxon>
        <taxon>Bacillati</taxon>
        <taxon>Bacillota</taxon>
        <taxon>Clostridia</taxon>
        <taxon>Eubacteriales</taxon>
        <taxon>Clostridiales Family XVII. Incertae Sedis</taxon>
        <taxon>Thermaerobacter</taxon>
    </lineage>
</organism>
<accession>A0ABZ0QQQ9</accession>
<reference evidence="2 3" key="1">
    <citation type="submission" date="2023-08" db="EMBL/GenBank/DDBJ databases">
        <title>Genome sequence of Thermaerobacter compostii strain Ins1, a spore-forming filamentous bacterium isolated from a deep geothermal reservoir.</title>
        <authorList>
            <person name="Bregnard D."/>
            <person name="Gonzalez D."/>
            <person name="Junier P."/>
        </authorList>
    </citation>
    <scope>NUCLEOTIDE SEQUENCE [LARGE SCALE GENOMIC DNA]</scope>
    <source>
        <strain evidence="2 3">Ins1</strain>
    </source>
</reference>
<dbReference type="Proteomes" id="UP001304683">
    <property type="component" value="Chromosome"/>
</dbReference>
<dbReference type="RefSeq" id="WP_243123630.1">
    <property type="nucleotide sequence ID" value="NZ_CP132508.1"/>
</dbReference>
<dbReference type="InterPro" id="IPR006135">
    <property type="entry name" value="T3SS_substrate_exporter"/>
</dbReference>
<dbReference type="Pfam" id="PF01312">
    <property type="entry name" value="Bac_export_2"/>
    <property type="match status" value="1"/>
</dbReference>